<dbReference type="AlphaFoldDB" id="D7E9S0"/>
<sequence precursor="true">MSYLKKILAIFIVFLVLITIVNLAPLALMTVEPLYIIENNDKYPHNATVKVTGNGGEYSENTTYHLEPEESVSVEKPITLLIKWSNPFKKGYQYYASGDYRYHVIFENTSVTYYSTPHLVNTVKFKLINENGNFYVHVSEYS</sequence>
<evidence type="ECO:0000313" key="2">
    <source>
        <dbReference type="Proteomes" id="UP000000391"/>
    </source>
</evidence>
<dbReference type="Proteomes" id="UP000000391">
    <property type="component" value="Chromosome"/>
</dbReference>
<dbReference type="KEGG" id="mev:Metev_1490"/>
<protein>
    <submittedName>
        <fullName evidence="1">Uncharacterized protein</fullName>
    </submittedName>
</protein>
<dbReference type="HOGENOM" id="CLU_2079397_0_0_2"/>
<dbReference type="EMBL" id="CP002069">
    <property type="protein sequence ID" value="ADI74342.1"/>
    <property type="molecule type" value="Genomic_DNA"/>
</dbReference>
<name>D7E9S0_METEZ</name>
<organism evidence="1 2">
    <name type="scientific">Methanohalobium evestigatum (strain ATCC BAA-1072 / DSM 3721 / NBRC 107634 / OCM 161 / Z-7303)</name>
    <dbReference type="NCBI Taxonomy" id="644295"/>
    <lineage>
        <taxon>Archaea</taxon>
        <taxon>Methanobacteriati</taxon>
        <taxon>Methanobacteriota</taxon>
        <taxon>Stenosarchaea group</taxon>
        <taxon>Methanomicrobia</taxon>
        <taxon>Methanosarcinales</taxon>
        <taxon>Methanosarcinaceae</taxon>
        <taxon>Methanohalobium</taxon>
    </lineage>
</organism>
<accession>D7E9S0</accession>
<gene>
    <name evidence="1" type="ordered locus">Metev_1490</name>
</gene>
<proteinExistence type="predicted"/>
<evidence type="ECO:0000313" key="1">
    <source>
        <dbReference type="EMBL" id="ADI74342.1"/>
    </source>
</evidence>
<reference evidence="1 2" key="1">
    <citation type="submission" date="2010-06" db="EMBL/GenBank/DDBJ databases">
        <title>Complete sequence chromosome of Methanohalobium evestigatum Z-7303.</title>
        <authorList>
            <consortium name="US DOE Joint Genome Institute"/>
            <person name="Lucas S."/>
            <person name="Copeland A."/>
            <person name="Lapidus A."/>
            <person name="Cheng J.-F."/>
            <person name="Bruce D."/>
            <person name="Goodwin L."/>
            <person name="Pitluck S."/>
            <person name="Saunders E."/>
            <person name="Detter J.C."/>
            <person name="Han C."/>
            <person name="Tapia R."/>
            <person name="Land M."/>
            <person name="Hauser L."/>
            <person name="Kyrpides N."/>
            <person name="Mikhailova N."/>
            <person name="Sieprawska-Lupa M."/>
            <person name="Whitman W.B."/>
            <person name="Anderson I."/>
            <person name="Woyke T."/>
        </authorList>
    </citation>
    <scope>NUCLEOTIDE SEQUENCE [LARGE SCALE GENOMIC DNA]</scope>
    <source>
        <strain evidence="2">ATCC BAA-1072 / DSM 3721 / NBRC 107634 / OCM 161 / Z-7303</strain>
    </source>
</reference>
<dbReference type="STRING" id="644295.Metev_1490"/>
<keyword evidence="2" id="KW-1185">Reference proteome</keyword>